<evidence type="ECO:0000256" key="10">
    <source>
        <dbReference type="PIRSR" id="PIRSR005604-1"/>
    </source>
</evidence>
<keyword evidence="7" id="KW-1015">Disulfide bond</keyword>
<dbReference type="Pfam" id="PF06955">
    <property type="entry name" value="XET_C"/>
    <property type="match status" value="1"/>
</dbReference>
<evidence type="ECO:0000313" key="14">
    <source>
        <dbReference type="Proteomes" id="UP001054252"/>
    </source>
</evidence>
<dbReference type="SUPFAM" id="SSF49899">
    <property type="entry name" value="Concanavalin A-like lectins/glucanases"/>
    <property type="match status" value="1"/>
</dbReference>
<dbReference type="GO" id="GO:0010411">
    <property type="term" value="P:xyloglucan metabolic process"/>
    <property type="evidence" value="ECO:0007669"/>
    <property type="project" value="InterPro"/>
</dbReference>
<dbReference type="GO" id="GO:0004553">
    <property type="term" value="F:hydrolase activity, hydrolyzing O-glycosyl compounds"/>
    <property type="evidence" value="ECO:0007669"/>
    <property type="project" value="InterPro"/>
</dbReference>
<dbReference type="InterPro" id="IPR013320">
    <property type="entry name" value="ConA-like_dom_sf"/>
</dbReference>
<dbReference type="FunFam" id="2.60.120.200:FF:000025">
    <property type="entry name" value="Xyloglucan endotransglucosylase/hydrolase"/>
    <property type="match status" value="1"/>
</dbReference>
<feature type="active site" description="Proton donor" evidence="10">
    <location>
        <position position="113"/>
    </location>
</feature>
<reference evidence="13 14" key="1">
    <citation type="journal article" date="2021" name="Commun. Biol.">
        <title>The genome of Shorea leprosula (Dipterocarpaceae) highlights the ecological relevance of drought in aseasonal tropical rainforests.</title>
        <authorList>
            <person name="Ng K.K.S."/>
            <person name="Kobayashi M.J."/>
            <person name="Fawcett J.A."/>
            <person name="Hatakeyama M."/>
            <person name="Paape T."/>
            <person name="Ng C.H."/>
            <person name="Ang C.C."/>
            <person name="Tnah L.H."/>
            <person name="Lee C.T."/>
            <person name="Nishiyama T."/>
            <person name="Sese J."/>
            <person name="O'Brien M.J."/>
            <person name="Copetti D."/>
            <person name="Mohd Noor M.I."/>
            <person name="Ong R.C."/>
            <person name="Putra M."/>
            <person name="Sireger I.Z."/>
            <person name="Indrioko S."/>
            <person name="Kosugi Y."/>
            <person name="Izuno A."/>
            <person name="Isagi Y."/>
            <person name="Lee S.L."/>
            <person name="Shimizu K.K."/>
        </authorList>
    </citation>
    <scope>NUCLEOTIDE SEQUENCE [LARGE SCALE GENOMIC DNA]</scope>
    <source>
        <strain evidence="13">214</strain>
    </source>
</reference>
<keyword evidence="3 11" id="KW-0964">Secreted</keyword>
<dbReference type="Proteomes" id="UP001054252">
    <property type="component" value="Unassembled WGS sequence"/>
</dbReference>
<proteinExistence type="inferred from homology"/>
<comment type="subcellular location">
    <subcellularLocation>
        <location evidence="11">Secreted</location>
        <location evidence="11">Cell wall</location>
    </subcellularLocation>
    <subcellularLocation>
        <location evidence="11">Secreted</location>
        <location evidence="11">Extracellular space</location>
        <location evidence="11">Apoplast</location>
    </subcellularLocation>
</comment>
<comment type="caution">
    <text evidence="13">The sequence shown here is derived from an EMBL/GenBank/DDBJ whole genome shotgun (WGS) entry which is preliminary data.</text>
</comment>
<dbReference type="GO" id="GO:0071555">
    <property type="term" value="P:cell wall organization"/>
    <property type="evidence" value="ECO:0007669"/>
    <property type="project" value="UniProtKB-KW"/>
</dbReference>
<feature type="active site" description="Nucleophile" evidence="10">
    <location>
        <position position="109"/>
    </location>
</feature>
<dbReference type="GO" id="GO:0016762">
    <property type="term" value="F:xyloglucan:xyloglucosyl transferase activity"/>
    <property type="evidence" value="ECO:0007669"/>
    <property type="project" value="UniProtKB-EC"/>
</dbReference>
<dbReference type="PROSITE" id="PS51762">
    <property type="entry name" value="GH16_2"/>
    <property type="match status" value="1"/>
</dbReference>
<comment type="similarity">
    <text evidence="11">Belongs to the glycosyl hydrolase 16 family.</text>
</comment>
<keyword evidence="9 11" id="KW-0961">Cell wall biogenesis/degradation</keyword>
<keyword evidence="4 11" id="KW-0808">Transferase</keyword>
<sequence length="294" mass="33872">MLMDFYVLSVFAFLLLGRVLATTRNTSNVDTDVSFDQFYQVTWGYDHVLSLNQGREIQLSMDKSSGSGFGSKQSYGSGFFHMRIKLPDKDSAGVVTAYYLTSNGGEHDELDFEFLGNREGKPITLQTNVFVHGYGNREQRIRLWFDPTADFHNYQILWNQRQIVFYVDDIPIRVFKNNTNVGVAYTSHAMQVQASLWDGDDWATDGGQTKTNWSHAPFVAHFQGFDINGCQTQGPGIDQNCYNSGYWWNAQKYWELDADQQNKYENVRKSYMTYDYCTDKGRYPVPPAECLYNM</sequence>
<dbReference type="EC" id="2.4.1.207" evidence="11"/>
<organism evidence="13 14">
    <name type="scientific">Rubroshorea leprosula</name>
    <dbReference type="NCBI Taxonomy" id="152421"/>
    <lineage>
        <taxon>Eukaryota</taxon>
        <taxon>Viridiplantae</taxon>
        <taxon>Streptophyta</taxon>
        <taxon>Embryophyta</taxon>
        <taxon>Tracheophyta</taxon>
        <taxon>Spermatophyta</taxon>
        <taxon>Magnoliopsida</taxon>
        <taxon>eudicotyledons</taxon>
        <taxon>Gunneridae</taxon>
        <taxon>Pentapetalae</taxon>
        <taxon>rosids</taxon>
        <taxon>malvids</taxon>
        <taxon>Malvales</taxon>
        <taxon>Dipterocarpaceae</taxon>
        <taxon>Rubroshorea</taxon>
    </lineage>
</organism>
<keyword evidence="6 11" id="KW-0378">Hydrolase</keyword>
<dbReference type="PIRSF" id="PIRSF005604">
    <property type="entry name" value="XET"/>
    <property type="match status" value="1"/>
</dbReference>
<dbReference type="InterPro" id="IPR000757">
    <property type="entry name" value="Beta-glucanase-like"/>
</dbReference>
<dbReference type="InterPro" id="IPR010713">
    <property type="entry name" value="XET_C"/>
</dbReference>
<evidence type="ECO:0000256" key="11">
    <source>
        <dbReference type="RuleBase" id="RU361120"/>
    </source>
</evidence>
<accession>A0AAV5HKK1</accession>
<comment type="PTM">
    <text evidence="11">Contains at least one intrachain disulfide bond essential for its enzymatic activity.</text>
</comment>
<keyword evidence="2 11" id="KW-0052">Apoplast</keyword>
<keyword evidence="5 11" id="KW-0732">Signal</keyword>
<evidence type="ECO:0000256" key="9">
    <source>
        <dbReference type="ARBA" id="ARBA00023316"/>
    </source>
</evidence>
<evidence type="ECO:0000256" key="2">
    <source>
        <dbReference type="ARBA" id="ARBA00022523"/>
    </source>
</evidence>
<keyword evidence="8 11" id="KW-0326">Glycosidase</keyword>
<evidence type="ECO:0000256" key="5">
    <source>
        <dbReference type="ARBA" id="ARBA00022729"/>
    </source>
</evidence>
<dbReference type="GO" id="GO:0048046">
    <property type="term" value="C:apoplast"/>
    <property type="evidence" value="ECO:0007669"/>
    <property type="project" value="UniProtKB-SubCell"/>
</dbReference>
<dbReference type="CDD" id="cd02176">
    <property type="entry name" value="GH16_XET"/>
    <property type="match status" value="1"/>
</dbReference>
<evidence type="ECO:0000313" key="13">
    <source>
        <dbReference type="EMBL" id="GKU86046.1"/>
    </source>
</evidence>
<comment type="function">
    <text evidence="11">Catalyzes xyloglucan endohydrolysis (XEH) and/or endotransglycosylation (XET). Cleaves and religates xyloglucan polymers, an essential constituent of the primary cell wall, and thereby participates in cell wall construction of growing tissues.</text>
</comment>
<feature type="chain" id="PRO_5043096316" description="Xyloglucan endotransglucosylase/hydrolase" evidence="11">
    <location>
        <begin position="22"/>
        <end position="294"/>
    </location>
</feature>
<dbReference type="PANTHER" id="PTHR31062">
    <property type="entry name" value="XYLOGLUCAN ENDOTRANSGLUCOSYLASE/HYDROLASE PROTEIN 8-RELATED"/>
    <property type="match status" value="1"/>
</dbReference>
<dbReference type="AlphaFoldDB" id="A0AAV5HKK1"/>
<gene>
    <name evidence="13" type="ORF">SLEP1_g628</name>
</gene>
<evidence type="ECO:0000259" key="12">
    <source>
        <dbReference type="PROSITE" id="PS51762"/>
    </source>
</evidence>
<dbReference type="GO" id="GO:0042546">
    <property type="term" value="P:cell wall biogenesis"/>
    <property type="evidence" value="ECO:0007669"/>
    <property type="project" value="InterPro"/>
</dbReference>
<feature type="domain" description="GH16" evidence="12">
    <location>
        <begin position="21"/>
        <end position="222"/>
    </location>
</feature>
<evidence type="ECO:0000256" key="6">
    <source>
        <dbReference type="ARBA" id="ARBA00022801"/>
    </source>
</evidence>
<evidence type="ECO:0000256" key="4">
    <source>
        <dbReference type="ARBA" id="ARBA00022679"/>
    </source>
</evidence>
<keyword evidence="14" id="KW-1185">Reference proteome</keyword>
<dbReference type="InterPro" id="IPR044791">
    <property type="entry name" value="Beta-glucanase/XTH"/>
</dbReference>
<dbReference type="EMBL" id="BPVZ01000001">
    <property type="protein sequence ID" value="GKU86046.1"/>
    <property type="molecule type" value="Genomic_DNA"/>
</dbReference>
<evidence type="ECO:0000256" key="7">
    <source>
        <dbReference type="ARBA" id="ARBA00023157"/>
    </source>
</evidence>
<dbReference type="Pfam" id="PF00722">
    <property type="entry name" value="Glyco_hydro_16"/>
    <property type="match status" value="1"/>
</dbReference>
<evidence type="ECO:0000256" key="3">
    <source>
        <dbReference type="ARBA" id="ARBA00022525"/>
    </source>
</evidence>
<keyword evidence="1 11" id="KW-0134">Cell wall</keyword>
<evidence type="ECO:0000256" key="8">
    <source>
        <dbReference type="ARBA" id="ARBA00023295"/>
    </source>
</evidence>
<evidence type="ECO:0000256" key="1">
    <source>
        <dbReference type="ARBA" id="ARBA00022512"/>
    </source>
</evidence>
<dbReference type="InterPro" id="IPR016455">
    <property type="entry name" value="XTH"/>
</dbReference>
<protein>
    <recommendedName>
        <fullName evidence="11">Xyloglucan endotransglucosylase/hydrolase</fullName>
        <ecNumber evidence="11">2.4.1.207</ecNumber>
    </recommendedName>
</protein>
<feature type="signal peptide" evidence="11">
    <location>
        <begin position="1"/>
        <end position="21"/>
    </location>
</feature>
<name>A0AAV5HKK1_9ROSI</name>
<dbReference type="Gene3D" id="2.60.120.200">
    <property type="match status" value="1"/>
</dbReference>